<reference evidence="7 8" key="1">
    <citation type="submission" date="2024-02" db="EMBL/GenBank/DDBJ databases">
        <title>Bacteria isolated from the canopy kelp, Nereocystis luetkeana.</title>
        <authorList>
            <person name="Pfister C.A."/>
            <person name="Younker I.T."/>
            <person name="Light S.H."/>
        </authorList>
    </citation>
    <scope>NUCLEOTIDE SEQUENCE [LARGE SCALE GENOMIC DNA]</scope>
    <source>
        <strain evidence="7 8">TI.5.07</strain>
    </source>
</reference>
<evidence type="ECO:0000256" key="3">
    <source>
        <dbReference type="ARBA" id="ARBA00022832"/>
    </source>
</evidence>
<dbReference type="PANTHER" id="PTHR43149:SF1">
    <property type="entry name" value="DELTA(3,5)-DELTA(2,4)-DIENOYL-COA ISOMERASE, MITOCHONDRIAL"/>
    <property type="match status" value="1"/>
</dbReference>
<dbReference type="CDD" id="cd06558">
    <property type="entry name" value="crotonase-like"/>
    <property type="match status" value="1"/>
</dbReference>
<gene>
    <name evidence="7" type="ORF">V6243_12110</name>
</gene>
<protein>
    <submittedName>
        <fullName evidence="7">Crotonase/enoyl-CoA hydratase family protein</fullName>
    </submittedName>
</protein>
<dbReference type="InterPro" id="IPR001753">
    <property type="entry name" value="Enoyl-CoA_hydra/iso"/>
</dbReference>
<dbReference type="NCBIfam" id="NF005699">
    <property type="entry name" value="PRK07509.1"/>
    <property type="match status" value="1"/>
</dbReference>
<evidence type="ECO:0000256" key="2">
    <source>
        <dbReference type="ARBA" id="ARBA00005254"/>
    </source>
</evidence>
<sequence>MSDAAKCPSARRVTVMINEHVADVRLNRPDKHNGLDWAMIDAILGAQAELRARAEEGGLRAIVLSGEGASFCAGLDMAAIMGEAARVPQLLVAGANGCTPERNTVQQLALGWRDAGVPVIAALQGNVFGGGLQIALGADVRLCDPDARLAVLEIAWGIIPDMGISVTARGVRPDWLHELSWSGRKVAAREAQEAGLVTRLVSNPREEALALAREIATRSPRAIRCITRLYAEALAAPEGEALALEARLQSDLLGQPEHMECVGARLEGRTPRF</sequence>
<accession>A0ABU9GGG9</accession>
<comment type="similarity">
    <text evidence="2 6">Belongs to the enoyl-CoA hydratase/isomerase family.</text>
</comment>
<dbReference type="RefSeq" id="WP_341542561.1">
    <property type="nucleotide sequence ID" value="NZ_JBAKAP010000013.1"/>
</dbReference>
<name>A0ABU9GGG9_COBMA</name>
<dbReference type="InterPro" id="IPR014748">
    <property type="entry name" value="Enoyl-CoA_hydra_C"/>
</dbReference>
<dbReference type="Gene3D" id="3.90.226.10">
    <property type="entry name" value="2-enoyl-CoA Hydratase, Chain A, domain 1"/>
    <property type="match status" value="1"/>
</dbReference>
<evidence type="ECO:0000256" key="1">
    <source>
        <dbReference type="ARBA" id="ARBA00005005"/>
    </source>
</evidence>
<keyword evidence="3" id="KW-0276">Fatty acid metabolism</keyword>
<dbReference type="PROSITE" id="PS00166">
    <property type="entry name" value="ENOYL_COA_HYDRATASE"/>
    <property type="match status" value="1"/>
</dbReference>
<comment type="pathway">
    <text evidence="1">Lipid metabolism; fatty acid beta-oxidation.</text>
</comment>
<dbReference type="InterPro" id="IPR018376">
    <property type="entry name" value="Enoyl-CoA_hyd/isom_CS"/>
</dbReference>
<evidence type="ECO:0000256" key="6">
    <source>
        <dbReference type="RuleBase" id="RU003707"/>
    </source>
</evidence>
<dbReference type="SUPFAM" id="SSF52096">
    <property type="entry name" value="ClpP/crotonase"/>
    <property type="match status" value="1"/>
</dbReference>
<dbReference type="InterPro" id="IPR029045">
    <property type="entry name" value="ClpP/crotonase-like_dom_sf"/>
</dbReference>
<evidence type="ECO:0000313" key="8">
    <source>
        <dbReference type="Proteomes" id="UP001378242"/>
    </source>
</evidence>
<proteinExistence type="inferred from homology"/>
<dbReference type="Pfam" id="PF00378">
    <property type="entry name" value="ECH_1"/>
    <property type="match status" value="1"/>
</dbReference>
<keyword evidence="5" id="KW-0413">Isomerase</keyword>
<dbReference type="InterPro" id="IPR045002">
    <property type="entry name" value="Ech1-like"/>
</dbReference>
<comment type="caution">
    <text evidence="7">The sequence shown here is derived from an EMBL/GenBank/DDBJ whole genome shotgun (WGS) entry which is preliminary data.</text>
</comment>
<evidence type="ECO:0000313" key="7">
    <source>
        <dbReference type="EMBL" id="MEL0617571.1"/>
    </source>
</evidence>
<evidence type="ECO:0000256" key="4">
    <source>
        <dbReference type="ARBA" id="ARBA00023098"/>
    </source>
</evidence>
<evidence type="ECO:0000256" key="5">
    <source>
        <dbReference type="ARBA" id="ARBA00023235"/>
    </source>
</evidence>
<dbReference type="Gene3D" id="1.10.12.10">
    <property type="entry name" value="Lyase 2-enoyl-coa Hydratase, Chain A, domain 2"/>
    <property type="match status" value="1"/>
</dbReference>
<dbReference type="Proteomes" id="UP001378242">
    <property type="component" value="Unassembled WGS sequence"/>
</dbReference>
<dbReference type="EMBL" id="JBAKAP010000013">
    <property type="protein sequence ID" value="MEL0617571.1"/>
    <property type="molecule type" value="Genomic_DNA"/>
</dbReference>
<organism evidence="7 8">
    <name type="scientific">Cobetia marina</name>
    <name type="common">Deleya marina</name>
    <dbReference type="NCBI Taxonomy" id="28258"/>
    <lineage>
        <taxon>Bacteria</taxon>
        <taxon>Pseudomonadati</taxon>
        <taxon>Pseudomonadota</taxon>
        <taxon>Gammaproteobacteria</taxon>
        <taxon>Oceanospirillales</taxon>
        <taxon>Halomonadaceae</taxon>
        <taxon>Cobetia</taxon>
    </lineage>
</organism>
<dbReference type="PANTHER" id="PTHR43149">
    <property type="entry name" value="ENOYL-COA HYDRATASE"/>
    <property type="match status" value="1"/>
</dbReference>
<keyword evidence="8" id="KW-1185">Reference proteome</keyword>
<keyword evidence="4" id="KW-0443">Lipid metabolism</keyword>